<dbReference type="SUPFAM" id="SSF57903">
    <property type="entry name" value="FYVE/PHD zinc finger"/>
    <property type="match status" value="1"/>
</dbReference>
<keyword evidence="17" id="KW-1133">Transmembrane helix</keyword>
<dbReference type="PANTHER" id="PTHR10807:SF75">
    <property type="entry name" value="PHOSPHATIDYLINOSITOL-3-PHOSPHATE PHOSPHATASE"/>
    <property type="match status" value="1"/>
</dbReference>
<dbReference type="GO" id="GO:0016020">
    <property type="term" value="C:membrane"/>
    <property type="evidence" value="ECO:0007669"/>
    <property type="project" value="UniProtKB-SubCell"/>
</dbReference>
<dbReference type="GO" id="GO:0004438">
    <property type="term" value="F:phosphatidylinositol-3-phosphate phosphatase activity"/>
    <property type="evidence" value="ECO:0007669"/>
    <property type="project" value="TreeGrafter"/>
</dbReference>
<gene>
    <name evidence="20" type="ORF">g.12898</name>
</gene>
<dbReference type="InterPro" id="IPR013083">
    <property type="entry name" value="Znf_RING/FYVE/PHD"/>
</dbReference>
<evidence type="ECO:0000256" key="16">
    <source>
        <dbReference type="SAM" id="MobiDB-lite"/>
    </source>
</evidence>
<dbReference type="InterPro" id="IPR046978">
    <property type="entry name" value="MTMR4_FYVE"/>
</dbReference>
<feature type="binding site" evidence="14">
    <location>
        <begin position="359"/>
        <end position="360"/>
    </location>
    <ligand>
        <name>substrate</name>
    </ligand>
</feature>
<evidence type="ECO:0000259" key="18">
    <source>
        <dbReference type="PROSITE" id="PS50178"/>
    </source>
</evidence>
<accession>A0A1B6EG19</accession>
<dbReference type="GO" id="GO:0061952">
    <property type="term" value="P:midbody abscission"/>
    <property type="evidence" value="ECO:0007669"/>
    <property type="project" value="UniProtKB-ARBA"/>
</dbReference>
<dbReference type="Gene3D" id="2.30.29.30">
    <property type="entry name" value="Pleckstrin-homology domain (PH domain)/Phosphotyrosine-binding domain (PTB)"/>
    <property type="match status" value="1"/>
</dbReference>
<feature type="region of interest" description="Disordered" evidence="16">
    <location>
        <begin position="712"/>
        <end position="741"/>
    </location>
</feature>
<evidence type="ECO:0000256" key="15">
    <source>
        <dbReference type="PROSITE-ProRule" id="PRU00091"/>
    </source>
</evidence>
<protein>
    <recommendedName>
        <fullName evidence="6">Lateral signaling target protein 2 homolog</fullName>
        <ecNumber evidence="5">3.1.3.95</ecNumber>
    </recommendedName>
    <alternativeName>
        <fullName evidence="12">Phosphatidylinositol-3,5-bisphosphate 3-phosphatase</fullName>
    </alternativeName>
</protein>
<feature type="transmembrane region" description="Helical" evidence="17">
    <location>
        <begin position="6"/>
        <end position="27"/>
    </location>
</feature>
<feature type="compositionally biased region" description="Basic and acidic residues" evidence="16">
    <location>
        <begin position="623"/>
        <end position="635"/>
    </location>
</feature>
<evidence type="ECO:0000256" key="17">
    <source>
        <dbReference type="SAM" id="Phobius"/>
    </source>
</evidence>
<dbReference type="GO" id="GO:0004721">
    <property type="term" value="F:phosphoprotein phosphatase activity"/>
    <property type="evidence" value="ECO:0007669"/>
    <property type="project" value="UniProtKB-ARBA"/>
</dbReference>
<evidence type="ECO:0000256" key="9">
    <source>
        <dbReference type="ARBA" id="ARBA00022801"/>
    </source>
</evidence>
<organism evidence="20">
    <name type="scientific">Clastoptera arizonana</name>
    <name type="common">Arizona spittle bug</name>
    <dbReference type="NCBI Taxonomy" id="38151"/>
    <lineage>
        <taxon>Eukaryota</taxon>
        <taxon>Metazoa</taxon>
        <taxon>Ecdysozoa</taxon>
        <taxon>Arthropoda</taxon>
        <taxon>Hexapoda</taxon>
        <taxon>Insecta</taxon>
        <taxon>Pterygota</taxon>
        <taxon>Neoptera</taxon>
        <taxon>Paraneoptera</taxon>
        <taxon>Hemiptera</taxon>
        <taxon>Auchenorrhyncha</taxon>
        <taxon>Cercopoidea</taxon>
        <taxon>Clastopteridae</taxon>
        <taxon>Clastoptera</taxon>
    </lineage>
</organism>
<dbReference type="InterPro" id="IPR016130">
    <property type="entry name" value="Tyr_Pase_AS"/>
</dbReference>
<feature type="binding site" evidence="14">
    <location>
        <begin position="421"/>
        <end position="427"/>
    </location>
    <ligand>
        <name>substrate</name>
    </ligand>
</feature>
<dbReference type="InterPro" id="IPR011993">
    <property type="entry name" value="PH-like_dom_sf"/>
</dbReference>
<evidence type="ECO:0000256" key="4">
    <source>
        <dbReference type="ARBA" id="ARBA00008755"/>
    </source>
</evidence>
<comment type="similarity">
    <text evidence="4">Belongs to the lst-2 family.</text>
</comment>
<dbReference type="PROSITE" id="PS51339">
    <property type="entry name" value="PPASE_MYOTUBULARIN"/>
    <property type="match status" value="1"/>
</dbReference>
<dbReference type="InterPro" id="IPR000306">
    <property type="entry name" value="Znf_FYVE"/>
</dbReference>
<name>A0A1B6EG19_9HEMI</name>
<dbReference type="CDD" id="cd14533">
    <property type="entry name" value="PTP-MTMR3-like"/>
    <property type="match status" value="1"/>
</dbReference>
<evidence type="ECO:0000256" key="10">
    <source>
        <dbReference type="ARBA" id="ARBA00022833"/>
    </source>
</evidence>
<comment type="subcellular location">
    <subcellularLocation>
        <location evidence="2">Membrane</location>
    </subcellularLocation>
</comment>
<keyword evidence="8 15" id="KW-0863">Zinc-finger</keyword>
<dbReference type="Gene3D" id="3.30.40.10">
    <property type="entry name" value="Zinc/RING finger domain, C3HC4 (zinc finger)"/>
    <property type="match status" value="1"/>
</dbReference>
<feature type="non-terminal residue" evidence="20">
    <location>
        <position position="1"/>
    </location>
</feature>
<evidence type="ECO:0000313" key="20">
    <source>
        <dbReference type="EMBL" id="JAS36830.1"/>
    </source>
</evidence>
<evidence type="ECO:0000256" key="1">
    <source>
        <dbReference type="ARBA" id="ARBA00003580"/>
    </source>
</evidence>
<feature type="compositionally biased region" description="Polar residues" evidence="16">
    <location>
        <begin position="673"/>
        <end position="684"/>
    </location>
</feature>
<dbReference type="SUPFAM" id="SSF52799">
    <property type="entry name" value="(Phosphotyrosine protein) phosphatases II"/>
    <property type="match status" value="1"/>
</dbReference>
<dbReference type="GO" id="GO:0060090">
    <property type="term" value="F:molecular adaptor activity"/>
    <property type="evidence" value="ECO:0007669"/>
    <property type="project" value="UniProtKB-ARBA"/>
</dbReference>
<evidence type="ECO:0000259" key="19">
    <source>
        <dbReference type="PROSITE" id="PS51339"/>
    </source>
</evidence>
<dbReference type="GO" id="GO:0010506">
    <property type="term" value="P:regulation of autophagy"/>
    <property type="evidence" value="ECO:0007669"/>
    <property type="project" value="TreeGrafter"/>
</dbReference>
<dbReference type="GO" id="GO:0046856">
    <property type="term" value="P:phosphatidylinositol dephosphorylation"/>
    <property type="evidence" value="ECO:0007669"/>
    <property type="project" value="UniProtKB-ARBA"/>
</dbReference>
<comment type="function">
    <text evidence="1">Negative regulator of epidermal growth factor receptor (EGFR) signaling.</text>
</comment>
<dbReference type="InterPro" id="IPR029021">
    <property type="entry name" value="Prot-tyrosine_phosphatase-like"/>
</dbReference>
<evidence type="ECO:0000256" key="11">
    <source>
        <dbReference type="ARBA" id="ARBA00023136"/>
    </source>
</evidence>
<dbReference type="FunFam" id="3.30.40.10:FF:000073">
    <property type="entry name" value="myotubularin-related protein 4 isoform X2"/>
    <property type="match status" value="1"/>
</dbReference>
<evidence type="ECO:0000256" key="6">
    <source>
        <dbReference type="ARBA" id="ARBA00019870"/>
    </source>
</evidence>
<dbReference type="PANTHER" id="PTHR10807">
    <property type="entry name" value="MYOTUBULARIN-RELATED"/>
    <property type="match status" value="1"/>
</dbReference>
<feature type="active site" description="Phosphocysteine intermediate" evidence="13">
    <location>
        <position position="421"/>
    </location>
</feature>
<keyword evidence="10" id="KW-0862">Zinc</keyword>
<dbReference type="SUPFAM" id="SSF50729">
    <property type="entry name" value="PH domain-like"/>
    <property type="match status" value="1"/>
</dbReference>
<dbReference type="GO" id="GO:0019903">
    <property type="term" value="F:protein phosphatase binding"/>
    <property type="evidence" value="ECO:0007669"/>
    <property type="project" value="TreeGrafter"/>
</dbReference>
<keyword evidence="11 17" id="KW-0472">Membrane</keyword>
<dbReference type="GO" id="GO:0005829">
    <property type="term" value="C:cytosol"/>
    <property type="evidence" value="ECO:0007669"/>
    <property type="project" value="UniProtKB-ARBA"/>
</dbReference>
<feature type="domain" description="Myotubularin phosphatase" evidence="19">
    <location>
        <begin position="196"/>
        <end position="579"/>
    </location>
</feature>
<dbReference type="GO" id="GO:0008270">
    <property type="term" value="F:zinc ion binding"/>
    <property type="evidence" value="ECO:0007669"/>
    <property type="project" value="UniProtKB-KW"/>
</dbReference>
<keyword evidence="9" id="KW-0378">Hydrolase</keyword>
<keyword evidence="17" id="KW-0812">Transmembrane</keyword>
<feature type="region of interest" description="Disordered" evidence="16">
    <location>
        <begin position="666"/>
        <end position="690"/>
    </location>
</feature>
<feature type="compositionally biased region" description="Polar residues" evidence="16">
    <location>
        <begin position="608"/>
        <end position="622"/>
    </location>
</feature>
<dbReference type="InterPro" id="IPR017455">
    <property type="entry name" value="Znf_FYVE-rel"/>
</dbReference>
<evidence type="ECO:0000256" key="14">
    <source>
        <dbReference type="PIRSR" id="PIRSR630564-2"/>
    </source>
</evidence>
<dbReference type="Pfam" id="PF01363">
    <property type="entry name" value="FYVE"/>
    <property type="match status" value="1"/>
</dbReference>
<evidence type="ECO:0000256" key="2">
    <source>
        <dbReference type="ARBA" id="ARBA00004370"/>
    </source>
</evidence>
<proteinExistence type="inferred from homology"/>
<sequence>VNSPQIHTYFILVIYLDLYLLCSSLWLQNKLLIAADMAEGDGLSSLQSMHHIHASELYPKPELIADDESLSPPFTPLCGEFIEFLGRSADGVLALSNYRLYHLISDNNTYFNIPLGLIEQIEVKDILYLHISCKDARLCRCTFTTSEQCLEWYKRLVKASSPAKNIEEVFAFALYAWSMEEGGEEVLSRLRSPPAGAASDSFYHEVERQMFDVSKDGPWRISKANAEHRLCPTYPRNLLVPACISDNILENAARFRSAQRVPAVVWRHRKNGAVIARCSQPEVGWLGWRSADDEKLLKAIADACIESLPKNSEHRKPKKLLIMDARSYATAVANRARGGGVECVDYYLNCEIQFMSLVNIHAIRKSFQGLRQLCSSPPDQLNWFSLLEGTRWLQNMSGLLHAAITVASAIENHGRPTLIHCSDGWDRTPQIVSLAQILLDPYYRTVEGFQTLVEREWLEFGHKFADRCGLTQDINERCPIFLQWLDCVHNLLKQFPCAFEISKNYLVKLAQHTYSNLFGTFLCNSTYTRSNLNINRRTFSVWSFLQSPEYYNHLYSSSNDQVLWPSCNIRDLEVWRELYFGSCTSSGEVSATGGDSIYQLPAVINSYSNEDSNTEDQNGNADEQSKHGSSSRDKSTQNGSIVNGLSNCLENDYSVIVDNNHKQDNVALDETVKSNNEGDSNETNWRLEGSEKHINPSVESSTETLVAFNDAHQNDREKSEPLNSNKENGEKASSDSTPVSGPAIFDPFDGLVPLNDDIQTRLTQLDLDHKMRELALERDLRATRLALLQQVCHQCSHPTPPVERRQDDDVSLWGSVCSTEVSWEAVEEQEATPTLWVPDHAVSHCMGCHNQFWLGRRKHHCRSCGKIFCADCSENAVALPEEQLYEPVRVCSTCYNNPLTTCKQQAQAVREGQSRDVVLPAAHT</sequence>
<dbReference type="AlphaFoldDB" id="A0A1B6EG19"/>
<dbReference type="InterPro" id="IPR030564">
    <property type="entry name" value="Myotubularin"/>
</dbReference>
<evidence type="ECO:0000256" key="8">
    <source>
        <dbReference type="ARBA" id="ARBA00022771"/>
    </source>
</evidence>
<dbReference type="PROSITE" id="PS00383">
    <property type="entry name" value="TYR_PHOSPHATASE_1"/>
    <property type="match status" value="1"/>
</dbReference>
<dbReference type="CDD" id="cd15733">
    <property type="entry name" value="FYVE_MTMR4"/>
    <property type="match status" value="1"/>
</dbReference>
<dbReference type="InterPro" id="IPR011011">
    <property type="entry name" value="Znf_FYVE_PHD"/>
</dbReference>
<dbReference type="Pfam" id="PF06602">
    <property type="entry name" value="Myotub-related"/>
    <property type="match status" value="1"/>
</dbReference>
<reference evidence="20" key="1">
    <citation type="submission" date="2015-12" db="EMBL/GenBank/DDBJ databases">
        <title>De novo transcriptome assembly of four potential Pierce s Disease insect vectors from Arizona vineyards.</title>
        <authorList>
            <person name="Tassone E.E."/>
        </authorList>
    </citation>
    <scope>NUCLEOTIDE SEQUENCE</scope>
</reference>
<dbReference type="GO" id="GO:0046474">
    <property type="term" value="P:glycerophospholipid biosynthetic process"/>
    <property type="evidence" value="ECO:0007669"/>
    <property type="project" value="UniProtKB-ARBA"/>
</dbReference>
<dbReference type="EMBL" id="GEDC01000468">
    <property type="protein sequence ID" value="JAS36830.1"/>
    <property type="molecule type" value="Transcribed_RNA"/>
</dbReference>
<feature type="region of interest" description="Disordered" evidence="16">
    <location>
        <begin position="608"/>
        <end position="643"/>
    </location>
</feature>
<feature type="domain" description="FYVE-type" evidence="18">
    <location>
        <begin position="839"/>
        <end position="899"/>
    </location>
</feature>
<evidence type="ECO:0000256" key="5">
    <source>
        <dbReference type="ARBA" id="ARBA00012903"/>
    </source>
</evidence>
<evidence type="ECO:0000256" key="13">
    <source>
        <dbReference type="PIRSR" id="PIRSR630564-1"/>
    </source>
</evidence>
<dbReference type="PROSITE" id="PS50178">
    <property type="entry name" value="ZF_FYVE"/>
    <property type="match status" value="1"/>
</dbReference>
<comment type="similarity">
    <text evidence="3">Belongs to the protein-tyrosine phosphatase family. Non-receptor class myotubularin subfamily.</text>
</comment>
<dbReference type="EC" id="3.1.3.95" evidence="5"/>
<dbReference type="SMART" id="SM00064">
    <property type="entry name" value="FYVE"/>
    <property type="match status" value="1"/>
</dbReference>
<keyword evidence="7" id="KW-0479">Metal-binding</keyword>
<evidence type="ECO:0000256" key="3">
    <source>
        <dbReference type="ARBA" id="ARBA00007471"/>
    </source>
</evidence>
<dbReference type="GO" id="GO:0052629">
    <property type="term" value="F:phosphatidylinositol-3,5-bisphosphate 3-phosphatase activity"/>
    <property type="evidence" value="ECO:0007669"/>
    <property type="project" value="UniProtKB-EC"/>
</dbReference>
<evidence type="ECO:0000256" key="12">
    <source>
        <dbReference type="ARBA" id="ARBA00032571"/>
    </source>
</evidence>
<evidence type="ECO:0000256" key="7">
    <source>
        <dbReference type="ARBA" id="ARBA00022723"/>
    </source>
</evidence>
<dbReference type="InterPro" id="IPR010569">
    <property type="entry name" value="Myotubularin-like_Pase_dom"/>
</dbReference>